<keyword evidence="5" id="KW-0130">Cell adhesion</keyword>
<name>A0A4Z1D7A7_STRGP</name>
<evidence type="ECO:0000256" key="2">
    <source>
        <dbReference type="ARBA" id="ARBA00022512"/>
    </source>
</evidence>
<keyword evidence="6 7" id="KW-0034">Amyloid</keyword>
<dbReference type="InterPro" id="IPR005528">
    <property type="entry name" value="ChpA-H"/>
</dbReference>
<accession>A0A4Z1D7A7</accession>
<comment type="subcellular location">
    <subcellularLocation>
        <location evidence="1">Secreted</location>
        <location evidence="1">Cell wall</location>
    </subcellularLocation>
</comment>
<evidence type="ECO:0000313" key="11">
    <source>
        <dbReference type="EMBL" id="TGN77563.1"/>
    </source>
</evidence>
<evidence type="ECO:0000256" key="5">
    <source>
        <dbReference type="ARBA" id="ARBA00022889"/>
    </source>
</evidence>
<organism evidence="11 12">
    <name type="scientific">Streptomyces griseoluteus</name>
    <dbReference type="NCBI Taxonomy" id="29306"/>
    <lineage>
        <taxon>Bacteria</taxon>
        <taxon>Bacillati</taxon>
        <taxon>Actinomycetota</taxon>
        <taxon>Actinomycetes</taxon>
        <taxon>Kitasatosporales</taxon>
        <taxon>Streptomycetaceae</taxon>
        <taxon>Streptomyces</taxon>
    </lineage>
</organism>
<feature type="signal peptide" evidence="9">
    <location>
        <begin position="1"/>
        <end position="28"/>
    </location>
</feature>
<feature type="non-terminal residue" evidence="11">
    <location>
        <position position="227"/>
    </location>
</feature>
<dbReference type="PROSITE" id="PS51884">
    <property type="entry name" value="CHAPLIN"/>
    <property type="match status" value="1"/>
</dbReference>
<dbReference type="EMBL" id="SRRU01000010">
    <property type="protein sequence ID" value="TGN77563.1"/>
    <property type="molecule type" value="Genomic_DNA"/>
</dbReference>
<evidence type="ECO:0000256" key="8">
    <source>
        <dbReference type="SAM" id="MobiDB-lite"/>
    </source>
</evidence>
<evidence type="ECO:0000256" key="3">
    <source>
        <dbReference type="ARBA" id="ARBA00022525"/>
    </source>
</evidence>
<sequence length="227" mass="23625">MRQTLSKGMVVAAAATGVLSLYVSQALADSGAHGAAQGSPGALSGNTLQVPVHVPVNVCGHSVDVAAALNPAVGNACAKDALPKAPRTTAPSSYGDDDEPSTPVKTPPAYGAEETKPPASYGDDETTPPPSYGHDEPSTPVTTAPASYGHDKETTRPPSYGRDVETTRPPSYGRDVETTRPPSYGHDVETTRPPSYGRDVETTRPPSYGRDVETTRPPSYGHDVETT</sequence>
<keyword evidence="4 9" id="KW-0732">Signal</keyword>
<evidence type="ECO:0000313" key="12">
    <source>
        <dbReference type="Proteomes" id="UP000298513"/>
    </source>
</evidence>
<dbReference type="Proteomes" id="UP000298513">
    <property type="component" value="Unassembled WGS sequence"/>
</dbReference>
<reference evidence="11 12" key="1">
    <citation type="submission" date="2019-04" db="EMBL/GenBank/DDBJ databases">
        <title>Streptomyces sp. nov. Bv016 isolated from bark of Buahinia variegata.</title>
        <authorList>
            <person name="Kanchanasin P."/>
            <person name="Tanasupawat S."/>
            <person name="Yuki M."/>
            <person name="Kudo T."/>
        </authorList>
    </citation>
    <scope>NUCLEOTIDE SEQUENCE [LARGE SCALE GENOMIC DNA]</scope>
    <source>
        <strain evidence="11 12">JCM 4765</strain>
    </source>
</reference>
<comment type="caution">
    <text evidence="11">The sequence shown here is derived from an EMBL/GenBank/DDBJ whole genome shotgun (WGS) entry which is preliminary data.</text>
</comment>
<feature type="chain" id="PRO_5021360459" evidence="9">
    <location>
        <begin position="29"/>
        <end position="227"/>
    </location>
</feature>
<feature type="region of interest" description="Disordered" evidence="8">
    <location>
        <begin position="83"/>
        <end position="227"/>
    </location>
</feature>
<keyword evidence="12" id="KW-1185">Reference proteome</keyword>
<evidence type="ECO:0000256" key="4">
    <source>
        <dbReference type="ARBA" id="ARBA00022729"/>
    </source>
</evidence>
<feature type="domain" description="Chaplin" evidence="10">
    <location>
        <begin position="39"/>
        <end position="79"/>
    </location>
</feature>
<keyword evidence="3" id="KW-0964">Secreted</keyword>
<evidence type="ECO:0000259" key="10">
    <source>
        <dbReference type="PROSITE" id="PS51884"/>
    </source>
</evidence>
<evidence type="ECO:0000256" key="6">
    <source>
        <dbReference type="ARBA" id="ARBA00023087"/>
    </source>
</evidence>
<evidence type="ECO:0000256" key="7">
    <source>
        <dbReference type="PROSITE-ProRule" id="PRU01232"/>
    </source>
</evidence>
<dbReference type="GO" id="GO:0007155">
    <property type="term" value="P:cell adhesion"/>
    <property type="evidence" value="ECO:0007669"/>
    <property type="project" value="UniProtKB-KW"/>
</dbReference>
<dbReference type="AlphaFoldDB" id="A0A4Z1D7A7"/>
<protein>
    <submittedName>
        <fullName evidence="11">DUF320 domain-containing protein</fullName>
    </submittedName>
</protein>
<keyword evidence="2" id="KW-0134">Cell wall</keyword>
<proteinExistence type="predicted"/>
<dbReference type="Pfam" id="PF03777">
    <property type="entry name" value="ChpA-C"/>
    <property type="match status" value="1"/>
</dbReference>
<evidence type="ECO:0000256" key="1">
    <source>
        <dbReference type="ARBA" id="ARBA00004191"/>
    </source>
</evidence>
<gene>
    <name evidence="11" type="ORF">E5082_26535</name>
</gene>
<dbReference type="RefSeq" id="WP_135793790.1">
    <property type="nucleotide sequence ID" value="NZ_SRRU01000010.1"/>
</dbReference>
<evidence type="ECO:0000256" key="9">
    <source>
        <dbReference type="SAM" id="SignalP"/>
    </source>
</evidence>